<protein>
    <submittedName>
        <fullName evidence="1">Uncharacterized protein</fullName>
    </submittedName>
</protein>
<reference evidence="1 2" key="1">
    <citation type="submission" date="2021-08" db="EMBL/GenBank/DDBJ databases">
        <title>Draft Genome Sequence of Phanerochaete sordida strain YK-624.</title>
        <authorList>
            <person name="Mori T."/>
            <person name="Dohra H."/>
            <person name="Suzuki T."/>
            <person name="Kawagishi H."/>
            <person name="Hirai H."/>
        </authorList>
    </citation>
    <scope>NUCLEOTIDE SEQUENCE [LARGE SCALE GENOMIC DNA]</scope>
    <source>
        <strain evidence="1 2">YK-624</strain>
    </source>
</reference>
<keyword evidence="2" id="KW-1185">Reference proteome</keyword>
<comment type="caution">
    <text evidence="1">The sequence shown here is derived from an EMBL/GenBank/DDBJ whole genome shotgun (WGS) entry which is preliminary data.</text>
</comment>
<dbReference type="AlphaFoldDB" id="A0A9P3GC38"/>
<dbReference type="EMBL" id="BPQB01000029">
    <property type="protein sequence ID" value="GJE93022.1"/>
    <property type="molecule type" value="Genomic_DNA"/>
</dbReference>
<organism evidence="1 2">
    <name type="scientific">Phanerochaete sordida</name>
    <dbReference type="NCBI Taxonomy" id="48140"/>
    <lineage>
        <taxon>Eukaryota</taxon>
        <taxon>Fungi</taxon>
        <taxon>Dikarya</taxon>
        <taxon>Basidiomycota</taxon>
        <taxon>Agaricomycotina</taxon>
        <taxon>Agaricomycetes</taxon>
        <taxon>Polyporales</taxon>
        <taxon>Phanerochaetaceae</taxon>
        <taxon>Phanerochaete</taxon>
    </lineage>
</organism>
<accession>A0A9P3GC38</accession>
<evidence type="ECO:0000313" key="2">
    <source>
        <dbReference type="Proteomes" id="UP000703269"/>
    </source>
</evidence>
<proteinExistence type="predicted"/>
<evidence type="ECO:0000313" key="1">
    <source>
        <dbReference type="EMBL" id="GJE93022.1"/>
    </source>
</evidence>
<dbReference type="OrthoDB" id="3188871at2759"/>
<sequence length="156" mass="17538">MAGPVVLTLGSWAEKHLREVLEAKTRRAFDDAFDGFVPPHVAIAVNGAHTSRAEFKRLLWRDEEAESSARVAFKGVVEVPKRRDEIIQVGEVGLFFEAKLHRGALLFDNDITASMNLVVKAIKPRRDDDGKDFDGRQATEINMVFTDVPSNVEREY</sequence>
<name>A0A9P3GC38_9APHY</name>
<gene>
    <name evidence="1" type="ORF">PsYK624_091810</name>
</gene>
<dbReference type="Proteomes" id="UP000703269">
    <property type="component" value="Unassembled WGS sequence"/>
</dbReference>